<dbReference type="EMBL" id="HACM01001437">
    <property type="protein sequence ID" value="CRZ01879.1"/>
    <property type="molecule type" value="Transcribed_RNA"/>
</dbReference>
<organism evidence="1">
    <name type="scientific">Spongospora subterranea</name>
    <dbReference type="NCBI Taxonomy" id="70186"/>
    <lineage>
        <taxon>Eukaryota</taxon>
        <taxon>Sar</taxon>
        <taxon>Rhizaria</taxon>
        <taxon>Endomyxa</taxon>
        <taxon>Phytomyxea</taxon>
        <taxon>Plasmodiophorida</taxon>
        <taxon>Plasmodiophoridae</taxon>
        <taxon>Spongospora</taxon>
    </lineage>
</organism>
<evidence type="ECO:0000313" key="1">
    <source>
        <dbReference type="EMBL" id="CRZ01879.1"/>
    </source>
</evidence>
<sequence length="133" mass="14793">SPAVDYIGMNDDEADFEIVGLYERGNGRSCNRHDICGSQVGFDSLIRVKLTIVEVPEGFREALACVLIENGQESCRVGFLPKSYDGIRDRFLGKFAQVCETYKNSASSYKCRKDHRNSGMAVCTLLDSIPDLE</sequence>
<feature type="non-terminal residue" evidence="1">
    <location>
        <position position="1"/>
    </location>
</feature>
<protein>
    <submittedName>
        <fullName evidence="1">Uncharacterized protein</fullName>
    </submittedName>
</protein>
<name>A0A0H5R227_9EUKA</name>
<dbReference type="AlphaFoldDB" id="A0A0H5R227"/>
<accession>A0A0H5R227</accession>
<reference evidence="1" key="1">
    <citation type="submission" date="2015-04" db="EMBL/GenBank/DDBJ databases">
        <title>The genome sequence of the plant pathogenic Rhizarian Plasmodiophora brassicae reveals insights in its biotrophic life cycle and the origin of chitin synthesis.</title>
        <authorList>
            <person name="Schwelm A."/>
            <person name="Fogelqvist J."/>
            <person name="Knaust A."/>
            <person name="Julke S."/>
            <person name="Lilja T."/>
            <person name="Dhandapani V."/>
            <person name="Bonilla-Rosso G."/>
            <person name="Karlsson M."/>
            <person name="Shevchenko A."/>
            <person name="Choi S.R."/>
            <person name="Kim H.G."/>
            <person name="Park J.Y."/>
            <person name="Lim Y.P."/>
            <person name="Ludwig-Muller J."/>
            <person name="Dixelius C."/>
        </authorList>
    </citation>
    <scope>NUCLEOTIDE SEQUENCE</scope>
    <source>
        <tissue evidence="1">Potato root galls</tissue>
    </source>
</reference>
<proteinExistence type="predicted"/>